<gene>
    <name evidence="1" type="ORF">SAMN04489810_1575</name>
</gene>
<dbReference type="OrthoDB" id="7351510at2"/>
<organism evidence="1 2">
    <name type="scientific">Microbacterium pygmaeum</name>
    <dbReference type="NCBI Taxonomy" id="370764"/>
    <lineage>
        <taxon>Bacteria</taxon>
        <taxon>Bacillati</taxon>
        <taxon>Actinomycetota</taxon>
        <taxon>Actinomycetes</taxon>
        <taxon>Micrococcales</taxon>
        <taxon>Microbacteriaceae</taxon>
        <taxon>Microbacterium</taxon>
    </lineage>
</organism>
<reference evidence="1 2" key="1">
    <citation type="submission" date="2016-10" db="EMBL/GenBank/DDBJ databases">
        <authorList>
            <person name="de Groot N.N."/>
        </authorList>
    </citation>
    <scope>NUCLEOTIDE SEQUENCE [LARGE SCALE GENOMIC DNA]</scope>
    <source>
        <strain evidence="1 2">DSM 23142</strain>
    </source>
</reference>
<accession>A0A1G7XYH0</accession>
<evidence type="ECO:0000313" key="2">
    <source>
        <dbReference type="Proteomes" id="UP000199009"/>
    </source>
</evidence>
<dbReference type="Gene3D" id="3.40.50.300">
    <property type="entry name" value="P-loop containing nucleotide triphosphate hydrolases"/>
    <property type="match status" value="1"/>
</dbReference>
<evidence type="ECO:0000313" key="1">
    <source>
        <dbReference type="EMBL" id="SDG89076.1"/>
    </source>
</evidence>
<protein>
    <submittedName>
        <fullName evidence="1">AAA domain-containing protein</fullName>
    </submittedName>
</protein>
<dbReference type="InterPro" id="IPR027417">
    <property type="entry name" value="P-loop_NTPase"/>
</dbReference>
<sequence length="183" mass="19848">MRIVVSGTHASGKSTLVSDFALRHPEFAVLPDPFDLVDESWDSPSAALFAAQLRISAARLRPGEAAEDFIAERGPIDFLAYLLALDDVTRVSTSRELLERATSMTRDALAHIDLLVVLPLTTRDDVAPDADEHSALREAMNDVLLDLIDNPEVVGEGTNVVEITGDRSHRLAALETLAIGRPL</sequence>
<keyword evidence="2" id="KW-1185">Reference proteome</keyword>
<dbReference type="AlphaFoldDB" id="A0A1G7XYH0"/>
<dbReference type="EMBL" id="LT629692">
    <property type="protein sequence ID" value="SDG89076.1"/>
    <property type="molecule type" value="Genomic_DNA"/>
</dbReference>
<dbReference type="STRING" id="370764.SAMN04489810_1575"/>
<proteinExistence type="predicted"/>
<name>A0A1G7XYH0_9MICO</name>
<dbReference type="SUPFAM" id="SSF52540">
    <property type="entry name" value="P-loop containing nucleoside triphosphate hydrolases"/>
    <property type="match status" value="1"/>
</dbReference>
<dbReference type="Proteomes" id="UP000199009">
    <property type="component" value="Chromosome I"/>
</dbReference>